<dbReference type="Pfam" id="PF00903">
    <property type="entry name" value="Glyoxalase"/>
    <property type="match status" value="1"/>
</dbReference>
<evidence type="ECO:0000313" key="3">
    <source>
        <dbReference type="Proteomes" id="UP000001052"/>
    </source>
</evidence>
<dbReference type="InterPro" id="IPR029068">
    <property type="entry name" value="Glyas_Bleomycin-R_OHBP_Dase"/>
</dbReference>
<dbReference type="RefSeq" id="WP_015751650.1">
    <property type="nucleotide sequence ID" value="NC_013223.1"/>
</dbReference>
<dbReference type="HOGENOM" id="CLU_046006_18_0_7"/>
<dbReference type="PANTHER" id="PTHR36503">
    <property type="entry name" value="BLR2520 PROTEIN"/>
    <property type="match status" value="1"/>
</dbReference>
<accession>C8X1T1</accession>
<dbReference type="EMBL" id="CP001734">
    <property type="protein sequence ID" value="ACV68503.1"/>
    <property type="molecule type" value="Genomic_DNA"/>
</dbReference>
<dbReference type="eggNOG" id="COG0346">
    <property type="taxonomic scope" value="Bacteria"/>
</dbReference>
<reference evidence="3" key="1">
    <citation type="submission" date="2009-09" db="EMBL/GenBank/DDBJ databases">
        <title>The complete chromosome of Desulfohalobium retbaense DSM 5692.</title>
        <authorList>
            <consortium name="US DOE Joint Genome Institute (JGI-PGF)"/>
            <person name="Lucas S."/>
            <person name="Copeland A."/>
            <person name="Lapidus A."/>
            <person name="Glavina del Rio T."/>
            <person name="Dalin E."/>
            <person name="Tice H."/>
            <person name="Bruce D."/>
            <person name="Goodwin L."/>
            <person name="Pitluck S."/>
            <person name="Kyrpides N."/>
            <person name="Mavromatis K."/>
            <person name="Ivanova N."/>
            <person name="Mikhailova N."/>
            <person name="Munk A.C."/>
            <person name="Brettin T."/>
            <person name="Detter J.C."/>
            <person name="Han C."/>
            <person name="Tapia R."/>
            <person name="Larimer F."/>
            <person name="Land M."/>
            <person name="Hauser L."/>
            <person name="Markowitz V."/>
            <person name="Cheng J.-F."/>
            <person name="Hugenholtz P."/>
            <person name="Woyke T."/>
            <person name="Wu D."/>
            <person name="Spring S."/>
            <person name="Klenk H.-P."/>
            <person name="Eisen J.A."/>
        </authorList>
    </citation>
    <scope>NUCLEOTIDE SEQUENCE [LARGE SCALE GENOMIC DNA]</scope>
    <source>
        <strain evidence="3">DSM 5692</strain>
    </source>
</reference>
<reference evidence="2 3" key="2">
    <citation type="journal article" date="2010" name="Stand. Genomic Sci.">
        <title>Complete genome sequence of Desulfohalobium retbaense type strain (HR(100)).</title>
        <authorList>
            <person name="Spring S."/>
            <person name="Nolan M."/>
            <person name="Lapidus A."/>
            <person name="Glavina Del Rio T."/>
            <person name="Copeland A."/>
            <person name="Tice H."/>
            <person name="Cheng J.F."/>
            <person name="Lucas S."/>
            <person name="Land M."/>
            <person name="Chen F."/>
            <person name="Bruce D."/>
            <person name="Goodwin L."/>
            <person name="Pitluck S."/>
            <person name="Ivanova N."/>
            <person name="Mavromatis K."/>
            <person name="Mikhailova N."/>
            <person name="Pati A."/>
            <person name="Chen A."/>
            <person name="Palaniappan K."/>
            <person name="Hauser L."/>
            <person name="Chang Y.J."/>
            <person name="Jeffries C.D."/>
            <person name="Munk C."/>
            <person name="Kiss H."/>
            <person name="Chain P."/>
            <person name="Han C."/>
            <person name="Brettin T."/>
            <person name="Detter J.C."/>
            <person name="Schuler E."/>
            <person name="Goker M."/>
            <person name="Rohde M."/>
            <person name="Bristow J."/>
            <person name="Eisen J.A."/>
            <person name="Markowitz V."/>
            <person name="Hugenholtz P."/>
            <person name="Kyrpides N.C."/>
            <person name="Klenk H.P."/>
        </authorList>
    </citation>
    <scope>NUCLEOTIDE SEQUENCE [LARGE SCALE GENOMIC DNA]</scope>
    <source>
        <strain evidence="2 3">DSM 5692</strain>
    </source>
</reference>
<dbReference type="PROSITE" id="PS51819">
    <property type="entry name" value="VOC"/>
    <property type="match status" value="1"/>
</dbReference>
<name>C8X1T1_DESRD</name>
<feature type="domain" description="VOC" evidence="1">
    <location>
        <begin position="1"/>
        <end position="118"/>
    </location>
</feature>
<dbReference type="PANTHER" id="PTHR36503:SF1">
    <property type="entry name" value="BLR2520 PROTEIN"/>
    <property type="match status" value="1"/>
</dbReference>
<evidence type="ECO:0000259" key="1">
    <source>
        <dbReference type="PROSITE" id="PS51819"/>
    </source>
</evidence>
<dbReference type="InterPro" id="IPR004360">
    <property type="entry name" value="Glyas_Fos-R_dOase_dom"/>
</dbReference>
<dbReference type="AlphaFoldDB" id="C8X1T1"/>
<dbReference type="SUPFAM" id="SSF54593">
    <property type="entry name" value="Glyoxalase/Bleomycin resistance protein/Dihydroxybiphenyl dioxygenase"/>
    <property type="match status" value="1"/>
</dbReference>
<dbReference type="KEGG" id="drt:Dret_1215"/>
<gene>
    <name evidence="2" type="ordered locus">Dret_1215</name>
</gene>
<proteinExistence type="predicted"/>
<dbReference type="InterPro" id="IPR037523">
    <property type="entry name" value="VOC_core"/>
</dbReference>
<dbReference type="Proteomes" id="UP000001052">
    <property type="component" value="Chromosome"/>
</dbReference>
<evidence type="ECO:0000313" key="2">
    <source>
        <dbReference type="EMBL" id="ACV68503.1"/>
    </source>
</evidence>
<sequence>MGFDIWRLPSIFTSTAWGWHKRTSAPPGIAFFPLQGSWLALYRREELAADAGVAATGSGFSAITLAHNVHSEAEVDAVLNQATAAGATLIKSAERACWGGYSGYFADPDGHLWEVAYNPFFWPGIEPETLNPAGQSGNRT</sequence>
<dbReference type="Gene3D" id="3.10.180.10">
    <property type="entry name" value="2,3-Dihydroxybiphenyl 1,2-Dioxygenase, domain 1"/>
    <property type="match status" value="1"/>
</dbReference>
<protein>
    <submittedName>
        <fullName evidence="2">Glyoxalase/bleomycin resistance protein/dioxygenase</fullName>
    </submittedName>
</protein>
<organism evidence="2 3">
    <name type="scientific">Desulfohalobium retbaense (strain ATCC 49708 / DSM 5692 / JCM 16813 / HR100)</name>
    <dbReference type="NCBI Taxonomy" id="485915"/>
    <lineage>
        <taxon>Bacteria</taxon>
        <taxon>Pseudomonadati</taxon>
        <taxon>Thermodesulfobacteriota</taxon>
        <taxon>Desulfovibrionia</taxon>
        <taxon>Desulfovibrionales</taxon>
        <taxon>Desulfohalobiaceae</taxon>
        <taxon>Desulfohalobium</taxon>
    </lineage>
</organism>
<keyword evidence="3" id="KW-1185">Reference proteome</keyword>
<dbReference type="STRING" id="485915.Dret_1215"/>